<reference evidence="1 2" key="1">
    <citation type="journal article" date="2017" name="Front. Microbiol.">
        <title>Genomic Characterization of Dairy Associated Leuconostoc Species and Diversity of Leuconostocs in Undefined Mixed Mesophilic Starter Cultures.</title>
        <authorList>
            <person name="Frantzen C.A."/>
            <person name="Kot W."/>
            <person name="Pedersen T.B."/>
            <person name="Ardo Y.M."/>
            <person name="Broadbent J.R."/>
            <person name="Neve H."/>
            <person name="Hansen L.H."/>
            <person name="Dal Bello F."/>
            <person name="Ostlie H.M."/>
            <person name="Kleppen H.P."/>
            <person name="Vogensen F.K."/>
            <person name="Holo H."/>
        </authorList>
    </citation>
    <scope>NUCLEOTIDE SEQUENCE [LARGE SCALE GENOMIC DNA]</scope>
    <source>
        <strain evidence="1 2">LMGCF08</strain>
    </source>
</reference>
<evidence type="ECO:0000313" key="1">
    <source>
        <dbReference type="EMBL" id="ORI97059.1"/>
    </source>
</evidence>
<accession>A0A1X0VBS2</accession>
<dbReference type="RefSeq" id="WP_080519621.1">
    <property type="nucleotide sequence ID" value="NZ_MPLS01000058.1"/>
</dbReference>
<comment type="caution">
    <text evidence="1">The sequence shown here is derived from an EMBL/GenBank/DDBJ whole genome shotgun (WGS) entry which is preliminary data.</text>
</comment>
<dbReference type="STRING" id="33968.BMS77_09985"/>
<dbReference type="AlphaFoldDB" id="A0A1X0VBS2"/>
<gene>
    <name evidence="1" type="ORF">BMR96_09295</name>
</gene>
<dbReference type="Proteomes" id="UP000192288">
    <property type="component" value="Unassembled WGS sequence"/>
</dbReference>
<name>A0A1X0VBS2_LEUPS</name>
<protein>
    <submittedName>
        <fullName evidence="1">Uncharacterized protein</fullName>
    </submittedName>
</protein>
<evidence type="ECO:0000313" key="2">
    <source>
        <dbReference type="Proteomes" id="UP000192288"/>
    </source>
</evidence>
<sequence>MEKGIKKAHPRATKLTDEPCYKRPIHGFCYTHFNMDKDKNTKLHLTVENVNYINTYFNEPIIEISDGKVRFVSEEAQNKLKANAIEMGHWK</sequence>
<organism evidence="1 2">
    <name type="scientific">Leuconostoc pseudomesenteroides</name>
    <dbReference type="NCBI Taxonomy" id="33968"/>
    <lineage>
        <taxon>Bacteria</taxon>
        <taxon>Bacillati</taxon>
        <taxon>Bacillota</taxon>
        <taxon>Bacilli</taxon>
        <taxon>Lactobacillales</taxon>
        <taxon>Lactobacillaceae</taxon>
        <taxon>Leuconostoc</taxon>
    </lineage>
</organism>
<dbReference type="EMBL" id="MPLS01000058">
    <property type="protein sequence ID" value="ORI97059.1"/>
    <property type="molecule type" value="Genomic_DNA"/>
</dbReference>
<proteinExistence type="predicted"/>